<reference evidence="6" key="1">
    <citation type="submission" date="2022-01" db="EMBL/GenBank/DDBJ databases">
        <title>Collection of gut derived symbiotic bacterial strains cultured from healthy donors.</title>
        <authorList>
            <person name="Lin H."/>
            <person name="Kohout C."/>
            <person name="Waligurski E."/>
            <person name="Pamer E.G."/>
        </authorList>
    </citation>
    <scope>NUCLEOTIDE SEQUENCE</scope>
    <source>
        <strain evidence="6">DFI.7.46</strain>
    </source>
</reference>
<dbReference type="GO" id="GO:0046872">
    <property type="term" value="F:metal ion binding"/>
    <property type="evidence" value="ECO:0007669"/>
    <property type="project" value="UniProtKB-KW"/>
</dbReference>
<protein>
    <submittedName>
        <fullName evidence="6">Molybdate ABC transporter substrate-binding protein</fullName>
    </submittedName>
</protein>
<keyword evidence="2 4" id="KW-0479">Metal-binding</keyword>
<evidence type="ECO:0000256" key="1">
    <source>
        <dbReference type="ARBA" id="ARBA00009175"/>
    </source>
</evidence>
<dbReference type="InterPro" id="IPR005950">
    <property type="entry name" value="ModA"/>
</dbReference>
<evidence type="ECO:0000256" key="4">
    <source>
        <dbReference type="PIRSR" id="PIRSR004846-1"/>
    </source>
</evidence>
<dbReference type="GO" id="GO:0030973">
    <property type="term" value="F:molybdate ion binding"/>
    <property type="evidence" value="ECO:0007669"/>
    <property type="project" value="TreeGrafter"/>
</dbReference>
<evidence type="ECO:0000313" key="7">
    <source>
        <dbReference type="Proteomes" id="UP001200537"/>
    </source>
</evidence>
<proteinExistence type="inferred from homology"/>
<comment type="similarity">
    <text evidence="1">Belongs to the bacterial solute-binding protein ModA family.</text>
</comment>
<feature type="chain" id="PRO_5042597739" evidence="5">
    <location>
        <begin position="29"/>
        <end position="265"/>
    </location>
</feature>
<dbReference type="Proteomes" id="UP001200537">
    <property type="component" value="Unassembled WGS sequence"/>
</dbReference>
<dbReference type="InterPro" id="IPR050682">
    <property type="entry name" value="ModA/WtpA"/>
</dbReference>
<keyword evidence="3 5" id="KW-0732">Signal</keyword>
<feature type="binding site" evidence="4">
    <location>
        <position position="76"/>
    </location>
    <ligand>
        <name>molybdate</name>
        <dbReference type="ChEBI" id="CHEBI:36264"/>
    </ligand>
</feature>
<dbReference type="SUPFAM" id="SSF53850">
    <property type="entry name" value="Periplasmic binding protein-like II"/>
    <property type="match status" value="1"/>
</dbReference>
<dbReference type="PIRSF" id="PIRSF004846">
    <property type="entry name" value="ModA"/>
    <property type="match status" value="1"/>
</dbReference>
<dbReference type="PANTHER" id="PTHR30632">
    <property type="entry name" value="MOLYBDATE-BINDING PERIPLASMIC PROTEIN"/>
    <property type="match status" value="1"/>
</dbReference>
<accession>A0AAJ1BBG6</accession>
<evidence type="ECO:0000256" key="2">
    <source>
        <dbReference type="ARBA" id="ARBA00022723"/>
    </source>
</evidence>
<feature type="binding site" evidence="4">
    <location>
        <position position="195"/>
    </location>
    <ligand>
        <name>molybdate</name>
        <dbReference type="ChEBI" id="CHEBI:36264"/>
    </ligand>
</feature>
<organism evidence="6 7">
    <name type="scientific">Varibaculum cambriense</name>
    <dbReference type="NCBI Taxonomy" id="184870"/>
    <lineage>
        <taxon>Bacteria</taxon>
        <taxon>Bacillati</taxon>
        <taxon>Actinomycetota</taxon>
        <taxon>Actinomycetes</taxon>
        <taxon>Actinomycetales</taxon>
        <taxon>Actinomycetaceae</taxon>
        <taxon>Varibaculum</taxon>
    </lineage>
</organism>
<dbReference type="EMBL" id="JAKNHJ010000007">
    <property type="protein sequence ID" value="MCG4617835.1"/>
    <property type="molecule type" value="Genomic_DNA"/>
</dbReference>
<keyword evidence="4" id="KW-0500">Molybdenum</keyword>
<feature type="binding site" evidence="4">
    <location>
        <position position="47"/>
    </location>
    <ligand>
        <name>molybdate</name>
        <dbReference type="ChEBI" id="CHEBI:36264"/>
    </ligand>
</feature>
<dbReference type="Gene3D" id="3.40.190.10">
    <property type="entry name" value="Periplasmic binding protein-like II"/>
    <property type="match status" value="2"/>
</dbReference>
<dbReference type="RefSeq" id="WP_238127945.1">
    <property type="nucleotide sequence ID" value="NZ_JAKNHJ010000007.1"/>
</dbReference>
<evidence type="ECO:0000256" key="3">
    <source>
        <dbReference type="ARBA" id="ARBA00022729"/>
    </source>
</evidence>
<dbReference type="Pfam" id="PF13531">
    <property type="entry name" value="SBP_bac_11"/>
    <property type="match status" value="1"/>
</dbReference>
<dbReference type="NCBIfam" id="TIGR01256">
    <property type="entry name" value="modA"/>
    <property type="match status" value="1"/>
</dbReference>
<sequence length="265" mass="27770">MKKLRLVALAAGLALALGACSSSGGTKAEESKVSAEKTQLTVFAAASLNKAFPEVVEKVLKKSDPNIEVKFSFEGSSTLVDQLKNGAAADVFASADEKNMNKATAAKLVSDVKPFASNTLELIVPKGNPAKITGLDASLEGKKLVVCAEGVPCGNATKELQEKLGVTLKPASEEQKVTDVRGKVESGEADAGLVYRTDALAAGDKVEIIKVEGIEQVVNAYPISLVKDSKNQEAAKKFIEAVLSDEGLKILENYGFSAPLSKDKS</sequence>
<comment type="caution">
    <text evidence="6">The sequence shown here is derived from an EMBL/GenBank/DDBJ whole genome shotgun (WGS) entry which is preliminary data.</text>
</comment>
<dbReference type="PANTHER" id="PTHR30632:SF0">
    <property type="entry name" value="SULFATE-BINDING PROTEIN"/>
    <property type="match status" value="1"/>
</dbReference>
<gene>
    <name evidence="6" type="primary">modA</name>
    <name evidence="6" type="ORF">L0M99_04920</name>
</gene>
<dbReference type="AlphaFoldDB" id="A0AAJ1BBG6"/>
<evidence type="ECO:0000256" key="5">
    <source>
        <dbReference type="SAM" id="SignalP"/>
    </source>
</evidence>
<feature type="binding site" evidence="4">
    <location>
        <position position="177"/>
    </location>
    <ligand>
        <name>molybdate</name>
        <dbReference type="ChEBI" id="CHEBI:36264"/>
    </ligand>
</feature>
<feature type="signal peptide" evidence="5">
    <location>
        <begin position="1"/>
        <end position="28"/>
    </location>
</feature>
<dbReference type="PROSITE" id="PS51257">
    <property type="entry name" value="PROKAR_LIPOPROTEIN"/>
    <property type="match status" value="1"/>
</dbReference>
<evidence type="ECO:0000313" key="6">
    <source>
        <dbReference type="EMBL" id="MCG4617835.1"/>
    </source>
</evidence>
<dbReference type="GO" id="GO:0015689">
    <property type="term" value="P:molybdate ion transport"/>
    <property type="evidence" value="ECO:0007669"/>
    <property type="project" value="InterPro"/>
</dbReference>
<name>A0AAJ1BBG6_9ACTO</name>